<dbReference type="GeneID" id="68106651"/>
<dbReference type="RefSeq" id="XP_044553630.1">
    <property type="nucleotide sequence ID" value="XM_044690160.1"/>
</dbReference>
<gene>
    <name evidence="1" type="ORF">C9374_014198</name>
</gene>
<evidence type="ECO:0000313" key="1">
    <source>
        <dbReference type="EMBL" id="KAG2389638.1"/>
    </source>
</evidence>
<evidence type="ECO:0000313" key="2">
    <source>
        <dbReference type="Proteomes" id="UP000816034"/>
    </source>
</evidence>
<proteinExistence type="predicted"/>
<dbReference type="EMBL" id="PYSW02000007">
    <property type="protein sequence ID" value="KAG2389638.1"/>
    <property type="molecule type" value="Genomic_DNA"/>
</dbReference>
<protein>
    <submittedName>
        <fullName evidence="1">Uncharacterized protein</fullName>
    </submittedName>
</protein>
<reference evidence="1 2" key="1">
    <citation type="journal article" date="2018" name="BMC Genomics">
        <title>The genome of Naegleria lovaniensis, the basis for a comparative approach to unravel pathogenicity factors of the human pathogenic amoeba N. fowleri.</title>
        <authorList>
            <person name="Liechti N."/>
            <person name="Schurch N."/>
            <person name="Bruggmann R."/>
            <person name="Wittwer M."/>
        </authorList>
    </citation>
    <scope>NUCLEOTIDE SEQUENCE [LARGE SCALE GENOMIC DNA]</scope>
    <source>
        <strain evidence="1 2">ATCC 30569</strain>
    </source>
</reference>
<dbReference type="AlphaFoldDB" id="A0AA88H282"/>
<accession>A0AA88H282</accession>
<dbReference type="Proteomes" id="UP000816034">
    <property type="component" value="Unassembled WGS sequence"/>
</dbReference>
<organism evidence="1 2">
    <name type="scientific">Naegleria lovaniensis</name>
    <name type="common">Amoeba</name>
    <dbReference type="NCBI Taxonomy" id="51637"/>
    <lineage>
        <taxon>Eukaryota</taxon>
        <taxon>Discoba</taxon>
        <taxon>Heterolobosea</taxon>
        <taxon>Tetramitia</taxon>
        <taxon>Eutetramitia</taxon>
        <taxon>Vahlkampfiidae</taxon>
        <taxon>Naegleria</taxon>
    </lineage>
</organism>
<sequence>MMNHSPTTPLELIFSQDFFIHALDASSTSNHHLPNESTTTQQQHIPQLQDSIRAREIKLLPNNDSTPTLSYQRLPTTNYLQHNPLITGRYFNTPNDINPSSQISAPHRDVPSVPLPPLASKNHSLPPHQHQSFTPELSNTIVDSSRNDEGLLLPKCFILTHKLNPLSVDEYIETMNTVMRKVRELQLDQHEKLKHHIPHVHLMNGFSVEGILAILNDSGVSHDMVNTTKKNKPVFIPFESYRMQLYEDIFGRVLKEGTNQARVEEWFANIILSKISEGLGSGMTLNDSNGNNSHRVVDETNHSEEEGNNNAISSNMKFHFFTFIQTYGYWAIPLSDQSSAFDVENSPLRRLNQILGFRRSKM</sequence>
<comment type="caution">
    <text evidence="1">The sequence shown here is derived from an EMBL/GenBank/DDBJ whole genome shotgun (WGS) entry which is preliminary data.</text>
</comment>
<keyword evidence="2" id="KW-1185">Reference proteome</keyword>
<name>A0AA88H282_NAELO</name>